<dbReference type="RefSeq" id="WP_405339519.1">
    <property type="nucleotide sequence ID" value="NZ_JBANFI010000004.1"/>
</dbReference>
<comment type="caution">
    <text evidence="15">The sequence shown here is derived from an EMBL/GenBank/DDBJ whole genome shotgun (WGS) entry which is preliminary data.</text>
</comment>
<sequence length="366" mass="41115">MGWASQVMIPAPPQLAASSWILIDAHSGAVIAEHNADERLPPASLTKMMTSYLLEYEIHQGTVELNDMVRISERAWRMPGSRMFVQEGTFVSIEDLLRGVIIQSGNDASVAVAEHLAGSETAFADLMNQHARLMGMTNTHFMNSTGLPDENHYSTARDLAILSRVKIMDYPEHYSIYSEREFTFNNIRQTNRNRLLWRDASVDGLKTGHTSEAGYCLAASAVRNDMRLISVVMGTRSDEARTQESQKLLSYGFRYFETPRLYQAYQDLDEARVWKGARTSVRVGLTEDLYATIPRGAQEQLQAEIVLHPNLQAPLVVGDQVGQLVISLNGEVVKQEPVFALENLERGGFFKRLWHSLIMFFSGLLS</sequence>
<keyword evidence="6" id="KW-0645">Protease</keyword>
<evidence type="ECO:0000256" key="7">
    <source>
        <dbReference type="ARBA" id="ARBA00022729"/>
    </source>
</evidence>
<dbReference type="PANTHER" id="PTHR21581:SF6">
    <property type="entry name" value="TRAFFICKING PROTEIN PARTICLE COMPLEX SUBUNIT 12"/>
    <property type="match status" value="1"/>
</dbReference>
<dbReference type="Gene3D" id="3.40.710.10">
    <property type="entry name" value="DD-peptidase/beta-lactamase superfamily"/>
    <property type="match status" value="1"/>
</dbReference>
<keyword evidence="7" id="KW-0732">Signal</keyword>
<keyword evidence="8 15" id="KW-0378">Hydrolase</keyword>
<dbReference type="SMART" id="SM00936">
    <property type="entry name" value="PBP5_C"/>
    <property type="match status" value="1"/>
</dbReference>
<keyword evidence="11" id="KW-0961">Cell wall biogenesis/degradation</keyword>
<name>A0ABW8PXR3_9GAMM</name>
<dbReference type="SUPFAM" id="SSF69189">
    <property type="entry name" value="Penicillin-binding protein associated domain"/>
    <property type="match status" value="1"/>
</dbReference>
<protein>
    <recommendedName>
        <fullName evidence="4">serine-type D-Ala-D-Ala carboxypeptidase</fullName>
        <ecNumber evidence="4">3.4.16.4</ecNumber>
    </recommendedName>
</protein>
<dbReference type="InterPro" id="IPR012338">
    <property type="entry name" value="Beta-lactam/transpept-like"/>
</dbReference>
<proteinExistence type="inferred from homology"/>
<evidence type="ECO:0000256" key="12">
    <source>
        <dbReference type="ARBA" id="ARBA00034000"/>
    </source>
</evidence>
<dbReference type="EMBL" id="JBANFI010000004">
    <property type="protein sequence ID" value="MFK7161087.1"/>
    <property type="molecule type" value="Genomic_DNA"/>
</dbReference>
<comment type="pathway">
    <text evidence="2">Cell wall biogenesis; peptidoglycan biosynthesis.</text>
</comment>
<gene>
    <name evidence="15" type="ORF">V6U78_08570</name>
</gene>
<evidence type="ECO:0000256" key="4">
    <source>
        <dbReference type="ARBA" id="ARBA00012448"/>
    </source>
</evidence>
<dbReference type="InterPro" id="IPR018044">
    <property type="entry name" value="Peptidase_S11"/>
</dbReference>
<evidence type="ECO:0000256" key="9">
    <source>
        <dbReference type="ARBA" id="ARBA00022960"/>
    </source>
</evidence>
<comment type="similarity">
    <text evidence="3 13">Belongs to the peptidase S11 family.</text>
</comment>
<dbReference type="InterPro" id="IPR015956">
    <property type="entry name" value="Peniciliin-bd_prot_C_sf"/>
</dbReference>
<comment type="catalytic activity">
    <reaction evidence="12">
        <text>Preferential cleavage: (Ac)2-L-Lys-D-Ala-|-D-Ala. Also transpeptidation of peptidyl-alanyl moieties that are N-acyl substituents of D-alanine.</text>
        <dbReference type="EC" id="3.4.16.4"/>
    </reaction>
</comment>
<keyword evidence="16" id="KW-1185">Reference proteome</keyword>
<evidence type="ECO:0000256" key="10">
    <source>
        <dbReference type="ARBA" id="ARBA00022984"/>
    </source>
</evidence>
<evidence type="ECO:0000256" key="3">
    <source>
        <dbReference type="ARBA" id="ARBA00007164"/>
    </source>
</evidence>
<dbReference type="Proteomes" id="UP001621714">
    <property type="component" value="Unassembled WGS sequence"/>
</dbReference>
<dbReference type="InterPro" id="IPR001967">
    <property type="entry name" value="Peptidase_S11_N"/>
</dbReference>
<dbReference type="GO" id="GO:0004180">
    <property type="term" value="F:carboxypeptidase activity"/>
    <property type="evidence" value="ECO:0007669"/>
    <property type="project" value="UniProtKB-KW"/>
</dbReference>
<feature type="domain" description="Peptidase S11 D-Ala-D-Ala carboxypeptidase A C-terminal" evidence="14">
    <location>
        <begin position="256"/>
        <end position="346"/>
    </location>
</feature>
<dbReference type="InterPro" id="IPR037167">
    <property type="entry name" value="Peptidase_S11_C_sf"/>
</dbReference>
<evidence type="ECO:0000259" key="14">
    <source>
        <dbReference type="SMART" id="SM00936"/>
    </source>
</evidence>
<evidence type="ECO:0000256" key="13">
    <source>
        <dbReference type="RuleBase" id="RU004016"/>
    </source>
</evidence>
<dbReference type="Gene3D" id="2.60.410.10">
    <property type="entry name" value="D-Ala-D-Ala carboxypeptidase, C-terminal domain"/>
    <property type="match status" value="1"/>
</dbReference>
<evidence type="ECO:0000313" key="15">
    <source>
        <dbReference type="EMBL" id="MFK7161087.1"/>
    </source>
</evidence>
<dbReference type="EC" id="3.4.16.4" evidence="4"/>
<comment type="function">
    <text evidence="1">Removes C-terminal D-alanyl residues from sugar-peptide cell wall precursors.</text>
</comment>
<evidence type="ECO:0000256" key="2">
    <source>
        <dbReference type="ARBA" id="ARBA00004752"/>
    </source>
</evidence>
<evidence type="ECO:0000256" key="1">
    <source>
        <dbReference type="ARBA" id="ARBA00003217"/>
    </source>
</evidence>
<dbReference type="InterPro" id="IPR012907">
    <property type="entry name" value="Peptidase_S11_C"/>
</dbReference>
<keyword evidence="5 15" id="KW-0121">Carboxypeptidase</keyword>
<evidence type="ECO:0000256" key="6">
    <source>
        <dbReference type="ARBA" id="ARBA00022670"/>
    </source>
</evidence>
<keyword evidence="9" id="KW-0133">Cell shape</keyword>
<evidence type="ECO:0000313" key="16">
    <source>
        <dbReference type="Proteomes" id="UP001621714"/>
    </source>
</evidence>
<dbReference type="Pfam" id="PF07943">
    <property type="entry name" value="PBP5_C"/>
    <property type="match status" value="1"/>
</dbReference>
<dbReference type="Pfam" id="PF00768">
    <property type="entry name" value="Peptidase_S11"/>
    <property type="match status" value="1"/>
</dbReference>
<keyword evidence="10" id="KW-0573">Peptidoglycan synthesis</keyword>
<dbReference type="PRINTS" id="PR00725">
    <property type="entry name" value="DADACBPTASE1"/>
</dbReference>
<evidence type="ECO:0000256" key="5">
    <source>
        <dbReference type="ARBA" id="ARBA00022645"/>
    </source>
</evidence>
<dbReference type="PANTHER" id="PTHR21581">
    <property type="entry name" value="D-ALANYL-D-ALANINE CARBOXYPEPTIDASE"/>
    <property type="match status" value="1"/>
</dbReference>
<dbReference type="SUPFAM" id="SSF56601">
    <property type="entry name" value="beta-lactamase/transpeptidase-like"/>
    <property type="match status" value="1"/>
</dbReference>
<evidence type="ECO:0000256" key="11">
    <source>
        <dbReference type="ARBA" id="ARBA00023316"/>
    </source>
</evidence>
<accession>A0ABW8PXR3</accession>
<evidence type="ECO:0000256" key="8">
    <source>
        <dbReference type="ARBA" id="ARBA00022801"/>
    </source>
</evidence>
<organism evidence="15 16">
    <name type="scientific">Marinospirillum alkalitolerans</name>
    <dbReference type="NCBI Taxonomy" id="3123374"/>
    <lineage>
        <taxon>Bacteria</taxon>
        <taxon>Pseudomonadati</taxon>
        <taxon>Pseudomonadota</taxon>
        <taxon>Gammaproteobacteria</taxon>
        <taxon>Oceanospirillales</taxon>
        <taxon>Oceanospirillaceae</taxon>
        <taxon>Marinospirillum</taxon>
    </lineage>
</organism>
<reference evidence="15 16" key="1">
    <citation type="submission" date="2024-02" db="EMBL/GenBank/DDBJ databases">
        <title>Marinospirillum sp. MEB 164 isolated from Lonar lake sediment.</title>
        <authorList>
            <person name="Joshi A."/>
            <person name="Thite S."/>
        </authorList>
    </citation>
    <scope>NUCLEOTIDE SEQUENCE [LARGE SCALE GENOMIC DNA]</scope>
    <source>
        <strain evidence="15 16">MEB164</strain>
    </source>
</reference>